<protein>
    <submittedName>
        <fullName evidence="3">IPT/TIG domain-containing protein</fullName>
    </submittedName>
</protein>
<evidence type="ECO:0000313" key="4">
    <source>
        <dbReference type="Proteomes" id="UP001167160"/>
    </source>
</evidence>
<dbReference type="RefSeq" id="WP_251414070.1">
    <property type="nucleotide sequence ID" value="NZ_JAMQGM010000026.1"/>
</dbReference>
<evidence type="ECO:0000256" key="1">
    <source>
        <dbReference type="ARBA" id="ARBA00022729"/>
    </source>
</evidence>
<dbReference type="SMART" id="SM00429">
    <property type="entry name" value="IPT"/>
    <property type="match status" value="2"/>
</dbReference>
<keyword evidence="4" id="KW-1185">Reference proteome</keyword>
<dbReference type="EMBL" id="JAMQGM010000026">
    <property type="protein sequence ID" value="MCM2578116.1"/>
    <property type="molecule type" value="Genomic_DNA"/>
</dbReference>
<accession>A0ABT0X6G8</accession>
<name>A0ABT0X6G8_9ACTN</name>
<dbReference type="Gene3D" id="2.60.40.10">
    <property type="entry name" value="Immunoglobulins"/>
    <property type="match status" value="3"/>
</dbReference>
<comment type="caution">
    <text evidence="3">The sequence shown here is derived from an EMBL/GenBank/DDBJ whole genome shotgun (WGS) entry which is preliminary data.</text>
</comment>
<reference evidence="3" key="1">
    <citation type="journal article" date="2023" name="Int. J. Syst. Evol. Microbiol.">
        <title>Streptomyces meridianus sp. nov. isolated from brackish water of the Tagus estuary in Alcochete, Portugal.</title>
        <authorList>
            <person name="Santos J.D.N."/>
            <person name="Klimek D."/>
            <person name="Calusinska M."/>
            <person name="Lobo Da Cunha A."/>
            <person name="Catita J."/>
            <person name="Goncalves H."/>
            <person name="Gonzalez I."/>
            <person name="Reyes F."/>
            <person name="Lage O.M."/>
        </authorList>
    </citation>
    <scope>NUCLEOTIDE SEQUENCE</scope>
    <source>
        <strain evidence="3">MTZ3.1</strain>
    </source>
</reference>
<evidence type="ECO:0000313" key="3">
    <source>
        <dbReference type="EMBL" id="MCM2578116.1"/>
    </source>
</evidence>
<dbReference type="SUPFAM" id="SSF81296">
    <property type="entry name" value="E set domains"/>
    <property type="match status" value="3"/>
</dbReference>
<dbReference type="InterPro" id="IPR014756">
    <property type="entry name" value="Ig_E-set"/>
</dbReference>
<feature type="domain" description="IPT/TIG" evidence="2">
    <location>
        <begin position="71"/>
        <end position="154"/>
    </location>
</feature>
<proteinExistence type="predicted"/>
<dbReference type="PANTHER" id="PTHR46769">
    <property type="entry name" value="POLYCYSTIC KIDNEY AND HEPATIC DISEASE 1 (AUTOSOMAL RECESSIVE)-LIKE 1"/>
    <property type="match status" value="1"/>
</dbReference>
<dbReference type="PANTHER" id="PTHR46769:SF2">
    <property type="entry name" value="FIBROCYSTIN-L ISOFORM 2 PRECURSOR-RELATED"/>
    <property type="match status" value="1"/>
</dbReference>
<dbReference type="InterPro" id="IPR002909">
    <property type="entry name" value="IPT_dom"/>
</dbReference>
<dbReference type="InterPro" id="IPR052387">
    <property type="entry name" value="Fibrocystin"/>
</dbReference>
<evidence type="ECO:0000259" key="2">
    <source>
        <dbReference type="SMART" id="SM00429"/>
    </source>
</evidence>
<dbReference type="Pfam" id="PF01833">
    <property type="entry name" value="TIG"/>
    <property type="match status" value="3"/>
</dbReference>
<dbReference type="InterPro" id="IPR013783">
    <property type="entry name" value="Ig-like_fold"/>
</dbReference>
<organism evidence="3 4">
    <name type="scientific">Streptomyces meridianus</name>
    <dbReference type="NCBI Taxonomy" id="2938945"/>
    <lineage>
        <taxon>Bacteria</taxon>
        <taxon>Bacillati</taxon>
        <taxon>Actinomycetota</taxon>
        <taxon>Actinomycetes</taxon>
        <taxon>Kitasatosporales</taxon>
        <taxon>Streptomycetaceae</taxon>
        <taxon>Streptomyces</taxon>
    </lineage>
</organism>
<keyword evidence="1" id="KW-0732">Signal</keyword>
<feature type="domain" description="IPT/TIG" evidence="2">
    <location>
        <begin position="156"/>
        <end position="236"/>
    </location>
</feature>
<dbReference type="CDD" id="cd00102">
    <property type="entry name" value="IPT"/>
    <property type="match status" value="1"/>
</dbReference>
<sequence length="241" mass="22974">MAGGNTVVLTGSGFPGTTVVLFGGNDATSFTVDSPTRITSVAPAGPAGAAAVRVVTPGGVSDPVTYFYTTAPVLSSVAPSRGPVAGSATVVLTGTGLTVVQSVLFGNTAATGLAVESSTRMTAVTPPGPPGGGTVQVTAVSPAGTGGPVPYTYVAGPVVTSAVPSQGPLHGGTPVTLKGSGLTTTTAVRFGTEPAGFTVESDSSVVATAPPGVAGPVPVTVSTPSGTSAPVVFTRVAPPSV</sequence>
<dbReference type="Proteomes" id="UP001167160">
    <property type="component" value="Unassembled WGS sequence"/>
</dbReference>
<gene>
    <name evidence="3" type="ORF">M1E25_12245</name>
</gene>